<evidence type="ECO:0000259" key="1">
    <source>
        <dbReference type="PROSITE" id="PS50004"/>
    </source>
</evidence>
<feature type="domain" description="C2" evidence="1">
    <location>
        <begin position="146"/>
        <end position="271"/>
    </location>
</feature>
<dbReference type="PANTHER" id="PTHR10857:SF120">
    <property type="entry name" value="PROTEIN BONZAI 3"/>
    <property type="match status" value="1"/>
</dbReference>
<dbReference type="Proteomes" id="UP000238479">
    <property type="component" value="Chromosome 2"/>
</dbReference>
<protein>
    <submittedName>
        <fullName evidence="2">Putative C2 domain, protein BONZAI</fullName>
    </submittedName>
</protein>
<dbReference type="OMA" id="QNIGARE"/>
<proteinExistence type="predicted"/>
<dbReference type="AlphaFoldDB" id="A0A2P6RUB6"/>
<dbReference type="InterPro" id="IPR035892">
    <property type="entry name" value="C2_domain_sf"/>
</dbReference>
<evidence type="ECO:0000313" key="2">
    <source>
        <dbReference type="EMBL" id="PRQ50027.1"/>
    </source>
</evidence>
<dbReference type="Gene3D" id="2.60.40.150">
    <property type="entry name" value="C2 domain"/>
    <property type="match status" value="1"/>
</dbReference>
<keyword evidence="3" id="KW-1185">Reference proteome</keyword>
<dbReference type="SUPFAM" id="SSF49562">
    <property type="entry name" value="C2 domain (Calcium/lipid-binding domain, CaLB)"/>
    <property type="match status" value="2"/>
</dbReference>
<dbReference type="SMART" id="SM00239">
    <property type="entry name" value="C2"/>
    <property type="match status" value="1"/>
</dbReference>
<evidence type="ECO:0000313" key="3">
    <source>
        <dbReference type="Proteomes" id="UP000238479"/>
    </source>
</evidence>
<comment type="caution">
    <text evidence="2">The sequence shown here is derived from an EMBL/GenBank/DDBJ whole genome shotgun (WGS) entry which is preliminary data.</text>
</comment>
<dbReference type="Pfam" id="PF00168">
    <property type="entry name" value="C2"/>
    <property type="match status" value="2"/>
</dbReference>
<dbReference type="GO" id="GO:0005886">
    <property type="term" value="C:plasma membrane"/>
    <property type="evidence" value="ECO:0007669"/>
    <property type="project" value="TreeGrafter"/>
</dbReference>
<name>A0A2P6RUB6_ROSCH</name>
<dbReference type="Gramene" id="PRQ50027">
    <property type="protein sequence ID" value="PRQ50027"/>
    <property type="gene ID" value="RchiOBHm_Chr2g0128501"/>
</dbReference>
<dbReference type="FunFam" id="2.60.40.150:FF:000186">
    <property type="entry name" value="Protein BONZAI 3"/>
    <property type="match status" value="1"/>
</dbReference>
<reference evidence="2 3" key="1">
    <citation type="journal article" date="2018" name="Nat. Genet.">
        <title>The Rosa genome provides new insights in the design of modern roses.</title>
        <authorList>
            <person name="Bendahmane M."/>
        </authorList>
    </citation>
    <scope>NUCLEOTIDE SEQUENCE [LARGE SCALE GENOMIC DNA]</scope>
    <source>
        <strain evidence="3">cv. Old Blush</strain>
    </source>
</reference>
<dbReference type="InterPro" id="IPR000008">
    <property type="entry name" value="C2_dom"/>
</dbReference>
<dbReference type="GO" id="GO:0005544">
    <property type="term" value="F:calcium-dependent phospholipid binding"/>
    <property type="evidence" value="ECO:0007669"/>
    <property type="project" value="InterPro"/>
</dbReference>
<dbReference type="CDD" id="cd04047">
    <property type="entry name" value="C2B_Copine"/>
    <property type="match status" value="1"/>
</dbReference>
<organism evidence="2 3">
    <name type="scientific">Rosa chinensis</name>
    <name type="common">China rose</name>
    <dbReference type="NCBI Taxonomy" id="74649"/>
    <lineage>
        <taxon>Eukaryota</taxon>
        <taxon>Viridiplantae</taxon>
        <taxon>Streptophyta</taxon>
        <taxon>Embryophyta</taxon>
        <taxon>Tracheophyta</taxon>
        <taxon>Spermatophyta</taxon>
        <taxon>Magnoliopsida</taxon>
        <taxon>eudicotyledons</taxon>
        <taxon>Gunneridae</taxon>
        <taxon>Pentapetalae</taxon>
        <taxon>rosids</taxon>
        <taxon>fabids</taxon>
        <taxon>Rosales</taxon>
        <taxon>Rosaceae</taxon>
        <taxon>Rosoideae</taxon>
        <taxon>Rosoideae incertae sedis</taxon>
        <taxon>Rosa</taxon>
    </lineage>
</organism>
<dbReference type="PROSITE" id="PS50004">
    <property type="entry name" value="C2"/>
    <property type="match status" value="1"/>
</dbReference>
<sequence length="286" mass="31963">MGGCFSDVRGGKQAVGGAQQRPINYHEDCNDAVDCFNKSQGAVPLFTPLELSFSASNLLDRDFTSKSDPMVKVRVAYHFEFVQPLLFRVYDVDTKYHNVNVKTLDLKNQEFLGEGTCALSEIVTKQSRSLTLNLNDDYGRLGGRRNLGTLTVHAEEFSASKSVVEIKFRCSRLENKDLFSKSDPFLRISRMVETGGCVPICKTEVVDNNLNPTWKSLCLSMQQIGSKDNPLVIECFDFNSNGEHVLIGKLQKSVADLEKLYKEKSSVNFVIPPSSRHGHEKLSKVV</sequence>
<dbReference type="GO" id="GO:0071277">
    <property type="term" value="P:cellular response to calcium ion"/>
    <property type="evidence" value="ECO:0007669"/>
    <property type="project" value="TreeGrafter"/>
</dbReference>
<accession>A0A2P6RUB6</accession>
<dbReference type="InterPro" id="IPR045052">
    <property type="entry name" value="Copine"/>
</dbReference>
<dbReference type="EMBL" id="PDCK01000040">
    <property type="protein sequence ID" value="PRQ50027.1"/>
    <property type="molecule type" value="Genomic_DNA"/>
</dbReference>
<dbReference type="InterPro" id="IPR037768">
    <property type="entry name" value="C2B_Copine"/>
</dbReference>
<dbReference type="PANTHER" id="PTHR10857">
    <property type="entry name" value="COPINE"/>
    <property type="match status" value="1"/>
</dbReference>
<gene>
    <name evidence="2" type="ORF">RchiOBHm_Chr2g0128501</name>
</gene>